<proteinExistence type="predicted"/>
<dbReference type="InterPro" id="IPR009819">
    <property type="entry name" value="Pes-10"/>
</dbReference>
<keyword evidence="2" id="KW-1185">Reference proteome</keyword>
<sequence length="384" mass="44616">MTTIEMQVNVLARVICTGNDEIITDSINAFKQLLVPVNYTSLLDNANLPFLVEAYGNNNETAKNFIKDHRKLKAVQMANEAPFIAKEFYEGTMRASAEGTLPDHILQLLTIMIHMTDSNYIRAGLRLLRDLRFKLKDLEVLMPRLQKLRQVYPEAQSLVQKIEEMQLEMDENMEDEEDVPNRSMDLSYPNATFQSNQPSIVFEEEQSDLDEQQLKYKYAKCEVYLNVLSNLIKTGDSFKIALGVKMALTVLIPIAAYRKYEITCLIMNHATECKEADELWEQIDQYDEILSAAENMNTFNFLMEDIENHSTITEPIMDILVGYLSSKNQYQLNRVFQLLTDKTVPLKFFQQHRIKQFLLEYLNKPAEVWILLFKIYKMEEAEQA</sequence>
<keyword evidence="1" id="KW-0175">Coiled coil</keyword>
<evidence type="ECO:0000256" key="1">
    <source>
        <dbReference type="SAM" id="Coils"/>
    </source>
</evidence>
<dbReference type="Proteomes" id="UP000095282">
    <property type="component" value="Unplaced"/>
</dbReference>
<dbReference type="eggNOG" id="ENOG502TIXV">
    <property type="taxonomic scope" value="Eukaryota"/>
</dbReference>
<feature type="coiled-coil region" evidence="1">
    <location>
        <begin position="145"/>
        <end position="175"/>
    </location>
</feature>
<organism evidence="2 3">
    <name type="scientific">Caenorhabditis tropicalis</name>
    <dbReference type="NCBI Taxonomy" id="1561998"/>
    <lineage>
        <taxon>Eukaryota</taxon>
        <taxon>Metazoa</taxon>
        <taxon>Ecdysozoa</taxon>
        <taxon>Nematoda</taxon>
        <taxon>Chromadorea</taxon>
        <taxon>Rhabditida</taxon>
        <taxon>Rhabditina</taxon>
        <taxon>Rhabditomorpha</taxon>
        <taxon>Rhabditoidea</taxon>
        <taxon>Rhabditidae</taxon>
        <taxon>Peloderinae</taxon>
        <taxon>Caenorhabditis</taxon>
    </lineage>
</organism>
<dbReference type="Pfam" id="PF07149">
    <property type="entry name" value="Pes-10"/>
    <property type="match status" value="1"/>
</dbReference>
<evidence type="ECO:0000313" key="3">
    <source>
        <dbReference type="WBParaSite" id="Csp11.Scaffold629.g12972.t1"/>
    </source>
</evidence>
<reference evidence="3" key="1">
    <citation type="submission" date="2016-11" db="UniProtKB">
        <authorList>
            <consortium name="WormBaseParasite"/>
        </authorList>
    </citation>
    <scope>IDENTIFICATION</scope>
</reference>
<name>A0A1I7TY64_9PELO</name>
<protein>
    <submittedName>
        <fullName evidence="3">THO complex subunit 2</fullName>
    </submittedName>
</protein>
<dbReference type="AlphaFoldDB" id="A0A1I7TY64"/>
<accession>A0A1I7TY64</accession>
<dbReference type="WBParaSite" id="Csp11.Scaffold629.g12972.t1">
    <property type="protein sequence ID" value="Csp11.Scaffold629.g12972.t1"/>
    <property type="gene ID" value="Csp11.Scaffold629.g12972"/>
</dbReference>
<evidence type="ECO:0000313" key="2">
    <source>
        <dbReference type="Proteomes" id="UP000095282"/>
    </source>
</evidence>